<dbReference type="Proteomes" id="UP001432075">
    <property type="component" value="Chromosome"/>
</dbReference>
<keyword evidence="3" id="KW-1185">Reference proteome</keyword>
<dbReference type="RefSeq" id="WP_328776987.1">
    <property type="nucleotide sequence ID" value="NZ_CP108057.1"/>
</dbReference>
<proteinExistence type="predicted"/>
<evidence type="ECO:0008006" key="4">
    <source>
        <dbReference type="Google" id="ProtNLM"/>
    </source>
</evidence>
<evidence type="ECO:0000256" key="1">
    <source>
        <dbReference type="SAM" id="MobiDB-lite"/>
    </source>
</evidence>
<sequence length="76" mass="8112">MLFLALLVPPLLMCAALGLGRYEERILGPAESAPDPARQSGRHLHAVPAPAPDEDASAPGAPERESPRGRHRRRAA</sequence>
<reference evidence="2" key="1">
    <citation type="submission" date="2022-10" db="EMBL/GenBank/DDBJ databases">
        <title>The complete genomes of actinobacterial strains from the NBC collection.</title>
        <authorList>
            <person name="Joergensen T.S."/>
            <person name="Alvarez Arevalo M."/>
            <person name="Sterndorff E.B."/>
            <person name="Faurdal D."/>
            <person name="Vuksanovic O."/>
            <person name="Mourched A.-S."/>
            <person name="Charusanti P."/>
            <person name="Shaw S."/>
            <person name="Blin K."/>
            <person name="Weber T."/>
        </authorList>
    </citation>
    <scope>NUCLEOTIDE SEQUENCE</scope>
    <source>
        <strain evidence="2">NBC_00283</strain>
    </source>
</reference>
<gene>
    <name evidence="2" type="ORF">OHU17_31505</name>
</gene>
<evidence type="ECO:0000313" key="2">
    <source>
        <dbReference type="EMBL" id="WUO49999.1"/>
    </source>
</evidence>
<dbReference type="EMBL" id="CP108057">
    <property type="protein sequence ID" value="WUO49999.1"/>
    <property type="molecule type" value="Genomic_DNA"/>
</dbReference>
<accession>A0ABZ1RU09</accession>
<feature type="region of interest" description="Disordered" evidence="1">
    <location>
        <begin position="30"/>
        <end position="76"/>
    </location>
</feature>
<name>A0ABZ1RU09_9ACTN</name>
<evidence type="ECO:0000313" key="3">
    <source>
        <dbReference type="Proteomes" id="UP001432075"/>
    </source>
</evidence>
<protein>
    <recommendedName>
        <fullName evidence="4">Secreted protein</fullName>
    </recommendedName>
</protein>
<organism evidence="2 3">
    <name type="scientific">Streptomyces goshikiensis</name>
    <dbReference type="NCBI Taxonomy" id="1942"/>
    <lineage>
        <taxon>Bacteria</taxon>
        <taxon>Bacillati</taxon>
        <taxon>Actinomycetota</taxon>
        <taxon>Actinomycetes</taxon>
        <taxon>Kitasatosporales</taxon>
        <taxon>Streptomycetaceae</taxon>
        <taxon>Streptomyces</taxon>
    </lineage>
</organism>